<dbReference type="Proteomes" id="UP000000758">
    <property type="component" value="Chromosome"/>
</dbReference>
<accession>A0RV91</accession>
<keyword evidence="1" id="KW-0472">Membrane</keyword>
<reference evidence="2 3" key="1">
    <citation type="journal article" date="2006" name="Proc. Natl. Acad. Sci. U.S.A.">
        <title>Genomic analysis of the uncultivated marine crenarchaeote Cenarchaeum symbiosum.</title>
        <authorList>
            <person name="Hallam S.J."/>
            <person name="Konstantinidis K.T."/>
            <person name="Putnam N."/>
            <person name="Schleper C."/>
            <person name="Watanabe Y."/>
            <person name="Sugahara J."/>
            <person name="Preston C."/>
            <person name="de la Torre J."/>
            <person name="Richardson P.M."/>
            <person name="DeLong E.F."/>
        </authorList>
    </citation>
    <scope>NUCLEOTIDE SEQUENCE [LARGE SCALE GENOMIC DNA]</scope>
    <source>
        <strain evidence="3">A</strain>
    </source>
</reference>
<proteinExistence type="predicted"/>
<dbReference type="AlphaFoldDB" id="A0RV91"/>
<dbReference type="EMBL" id="DP000238">
    <property type="protein sequence ID" value="ABK77258.1"/>
    <property type="molecule type" value="Genomic_DNA"/>
</dbReference>
<evidence type="ECO:0000313" key="2">
    <source>
        <dbReference type="EMBL" id="ABK77258.1"/>
    </source>
</evidence>
<evidence type="ECO:0000256" key="1">
    <source>
        <dbReference type="SAM" id="Phobius"/>
    </source>
</evidence>
<keyword evidence="3" id="KW-1185">Reference proteome</keyword>
<dbReference type="HOGENOM" id="CLU_106153_0_0_2"/>
<keyword evidence="1" id="KW-0812">Transmembrane</keyword>
<sequence length="180" mass="21327">MDAFEWVVLIASMFAVCGAIAAIATVWISARRYLKEKNTEEVDSAQNLYCELNTDSKYLDKTEYPYSFLSLKTTDSTGNKKMARFMLQFLNHDFYDSMMYSGKLYFLKRDTHRSIQYAFKLIKTYNKYLEMVSPVLIQPEPELEEIWLYCKLLEEYQSRIKVAIQESMRKLEQDFKIVKC</sequence>
<name>A0RV91_CENSY</name>
<organism evidence="2 3">
    <name type="scientific">Cenarchaeum symbiosum (strain A)</name>
    <dbReference type="NCBI Taxonomy" id="414004"/>
    <lineage>
        <taxon>Archaea</taxon>
        <taxon>Nitrososphaerota</taxon>
        <taxon>Candidatus Cenarchaeales</taxon>
        <taxon>Candidatus Cenarchaeaceae</taxon>
        <taxon>Candidatus Cenarchaeum</taxon>
    </lineage>
</organism>
<evidence type="ECO:0000313" key="3">
    <source>
        <dbReference type="Proteomes" id="UP000000758"/>
    </source>
</evidence>
<dbReference type="EnsemblBacteria" id="ABK77258">
    <property type="protein sequence ID" value="ABK77258"/>
    <property type="gene ID" value="CENSYa_0625"/>
</dbReference>
<feature type="transmembrane region" description="Helical" evidence="1">
    <location>
        <begin position="6"/>
        <end position="28"/>
    </location>
</feature>
<protein>
    <submittedName>
        <fullName evidence="2">Uncharacterized protein</fullName>
    </submittedName>
</protein>
<keyword evidence="1" id="KW-1133">Transmembrane helix</keyword>
<dbReference type="KEGG" id="csy:CENSYa_0625"/>
<gene>
    <name evidence="2" type="ordered locus">CENSYa_0625</name>
</gene>